<dbReference type="GO" id="GO:0032259">
    <property type="term" value="P:methylation"/>
    <property type="evidence" value="ECO:0007669"/>
    <property type="project" value="UniProtKB-KW"/>
</dbReference>
<keyword evidence="3 5" id="KW-0949">S-adenosyl-L-methionine</keyword>
<dbReference type="InterPro" id="IPR002052">
    <property type="entry name" value="DNA_methylase_N6_adenine_CS"/>
</dbReference>
<dbReference type="PANTHER" id="PTHR18895:SF74">
    <property type="entry name" value="MTRF1L RELEASE FACTOR GLUTAMINE METHYLTRANSFERASE"/>
    <property type="match status" value="1"/>
</dbReference>
<feature type="binding site" evidence="5">
    <location>
        <begin position="174"/>
        <end position="177"/>
    </location>
    <ligand>
        <name>substrate</name>
    </ligand>
</feature>
<keyword evidence="9" id="KW-1185">Reference proteome</keyword>
<dbReference type="InterPro" id="IPR004556">
    <property type="entry name" value="HemK-like"/>
</dbReference>
<comment type="similarity">
    <text evidence="5">Belongs to the protein N5-glutamine methyltransferase family. PrmC subfamily.</text>
</comment>
<dbReference type="EC" id="2.1.1.297" evidence="5"/>
<keyword evidence="2 5" id="KW-0808">Transferase</keyword>
<dbReference type="InterPro" id="IPR007848">
    <property type="entry name" value="Small_mtfrase_dom"/>
</dbReference>
<comment type="caution">
    <text evidence="8">The sequence shown here is derived from an EMBL/GenBank/DDBJ whole genome shotgun (WGS) entry which is preliminary data.</text>
</comment>
<keyword evidence="1 5" id="KW-0489">Methyltransferase</keyword>
<dbReference type="CDD" id="cd02440">
    <property type="entry name" value="AdoMet_MTases"/>
    <property type="match status" value="1"/>
</dbReference>
<comment type="function">
    <text evidence="5">Methylates the class 1 translation termination release factors RF1/PrfA and RF2/PrfB on the glutamine residue of the universally conserved GGQ motif.</text>
</comment>
<dbReference type="PROSITE" id="PS00092">
    <property type="entry name" value="N6_MTASE"/>
    <property type="match status" value="1"/>
</dbReference>
<evidence type="ECO:0000313" key="8">
    <source>
        <dbReference type="EMBL" id="RKI93339.1"/>
    </source>
</evidence>
<dbReference type="OrthoDB" id="9800643at2"/>
<feature type="domain" description="Release factor glutamine methyltransferase N-terminal" evidence="7">
    <location>
        <begin position="3"/>
        <end position="67"/>
    </location>
</feature>
<evidence type="ECO:0000256" key="2">
    <source>
        <dbReference type="ARBA" id="ARBA00022679"/>
    </source>
</evidence>
<dbReference type="PANTHER" id="PTHR18895">
    <property type="entry name" value="HEMK METHYLTRANSFERASE"/>
    <property type="match status" value="1"/>
</dbReference>
<gene>
    <name evidence="5 8" type="primary">prmC</name>
    <name evidence="8" type="ORF">D7V94_04695</name>
</gene>
<dbReference type="NCBIfam" id="TIGR00536">
    <property type="entry name" value="hemK_fam"/>
    <property type="match status" value="1"/>
</dbReference>
<dbReference type="Gene3D" id="1.10.8.10">
    <property type="entry name" value="DNA helicase RuvA subunit, C-terminal domain"/>
    <property type="match status" value="1"/>
</dbReference>
<dbReference type="Pfam" id="PF17827">
    <property type="entry name" value="PrmC_N"/>
    <property type="match status" value="1"/>
</dbReference>
<protein>
    <recommendedName>
        <fullName evidence="5">Release factor glutamine methyltransferase</fullName>
        <shortName evidence="5">RF MTase</shortName>
        <ecNumber evidence="5">2.1.1.297</ecNumber>
    </recommendedName>
    <alternativeName>
        <fullName evidence="5">N5-glutamine methyltransferase PrmC</fullName>
    </alternativeName>
    <alternativeName>
        <fullName evidence="5">Protein-(glutamine-N5) MTase PrmC</fullName>
    </alternativeName>
    <alternativeName>
        <fullName evidence="5">Protein-glutamine N-methyltransferase PrmC</fullName>
    </alternativeName>
</protein>
<evidence type="ECO:0000313" key="9">
    <source>
        <dbReference type="Proteomes" id="UP000280696"/>
    </source>
</evidence>
<dbReference type="InterPro" id="IPR050320">
    <property type="entry name" value="N5-glutamine_MTase"/>
</dbReference>
<dbReference type="HAMAP" id="MF_02126">
    <property type="entry name" value="RF_methyltr_PrmC"/>
    <property type="match status" value="1"/>
</dbReference>
<dbReference type="EMBL" id="RAYQ01000003">
    <property type="protein sequence ID" value="RKI93339.1"/>
    <property type="molecule type" value="Genomic_DNA"/>
</dbReference>
<feature type="domain" description="Methyltransferase small" evidence="6">
    <location>
        <begin position="90"/>
        <end position="177"/>
    </location>
</feature>
<comment type="catalytic activity">
    <reaction evidence="4 5">
        <text>L-glutaminyl-[peptide chain release factor] + S-adenosyl-L-methionine = N(5)-methyl-L-glutaminyl-[peptide chain release factor] + S-adenosyl-L-homocysteine + H(+)</text>
        <dbReference type="Rhea" id="RHEA:42896"/>
        <dbReference type="Rhea" id="RHEA-COMP:10271"/>
        <dbReference type="Rhea" id="RHEA-COMP:10272"/>
        <dbReference type="ChEBI" id="CHEBI:15378"/>
        <dbReference type="ChEBI" id="CHEBI:30011"/>
        <dbReference type="ChEBI" id="CHEBI:57856"/>
        <dbReference type="ChEBI" id="CHEBI:59789"/>
        <dbReference type="ChEBI" id="CHEBI:61891"/>
        <dbReference type="EC" id="2.1.1.297"/>
    </reaction>
</comment>
<evidence type="ECO:0000256" key="1">
    <source>
        <dbReference type="ARBA" id="ARBA00022603"/>
    </source>
</evidence>
<dbReference type="InterPro" id="IPR040758">
    <property type="entry name" value="PrmC_N"/>
</dbReference>
<proteinExistence type="inferred from homology"/>
<dbReference type="SUPFAM" id="SSF53335">
    <property type="entry name" value="S-adenosyl-L-methionine-dependent methyltransferases"/>
    <property type="match status" value="1"/>
</dbReference>
<name>A0A3A9APX7_9FIRM</name>
<dbReference type="NCBIfam" id="TIGR03534">
    <property type="entry name" value="RF_mod_PrmC"/>
    <property type="match status" value="1"/>
</dbReference>
<dbReference type="GO" id="GO:0102559">
    <property type="term" value="F:peptide chain release factor N(5)-glutamine methyltransferase activity"/>
    <property type="evidence" value="ECO:0007669"/>
    <property type="project" value="UniProtKB-EC"/>
</dbReference>
<dbReference type="GO" id="GO:0003676">
    <property type="term" value="F:nucleic acid binding"/>
    <property type="evidence" value="ECO:0007669"/>
    <property type="project" value="InterPro"/>
</dbReference>
<comment type="caution">
    <text evidence="5">Lacks conserved residue(s) required for the propagation of feature annotation.</text>
</comment>
<evidence type="ECO:0000256" key="4">
    <source>
        <dbReference type="ARBA" id="ARBA00048391"/>
    </source>
</evidence>
<accession>A0A3A9APX7</accession>
<dbReference type="InterPro" id="IPR029063">
    <property type="entry name" value="SAM-dependent_MTases_sf"/>
</dbReference>
<evidence type="ECO:0000256" key="3">
    <source>
        <dbReference type="ARBA" id="ARBA00022691"/>
    </source>
</evidence>
<dbReference type="Pfam" id="PF05175">
    <property type="entry name" value="MTS"/>
    <property type="match status" value="1"/>
</dbReference>
<evidence type="ECO:0000259" key="7">
    <source>
        <dbReference type="Pfam" id="PF17827"/>
    </source>
</evidence>
<reference evidence="8 9" key="1">
    <citation type="submission" date="2018-09" db="EMBL/GenBank/DDBJ databases">
        <title>Murine metabolic-syndrome-specific gut microbial biobank.</title>
        <authorList>
            <person name="Liu C."/>
        </authorList>
    </citation>
    <scope>NUCLEOTIDE SEQUENCE [LARGE SCALE GENOMIC DNA]</scope>
    <source>
        <strain evidence="8 9">0.1xD8-82</strain>
    </source>
</reference>
<dbReference type="Gene3D" id="3.40.50.150">
    <property type="entry name" value="Vaccinia Virus protein VP39"/>
    <property type="match status" value="1"/>
</dbReference>
<feature type="binding site" evidence="5">
    <location>
        <position position="133"/>
    </location>
    <ligand>
        <name>S-adenosyl-L-methionine</name>
        <dbReference type="ChEBI" id="CHEBI:59789"/>
    </ligand>
</feature>
<feature type="binding site" evidence="5">
    <location>
        <position position="174"/>
    </location>
    <ligand>
        <name>S-adenosyl-L-methionine</name>
        <dbReference type="ChEBI" id="CHEBI:59789"/>
    </ligand>
</feature>
<dbReference type="AlphaFoldDB" id="A0A3A9APX7"/>
<dbReference type="FunFam" id="3.40.50.150:FF:000053">
    <property type="entry name" value="Release factor glutamine methyltransferase"/>
    <property type="match status" value="1"/>
</dbReference>
<dbReference type="Proteomes" id="UP000280696">
    <property type="component" value="Unassembled WGS sequence"/>
</dbReference>
<dbReference type="InterPro" id="IPR019874">
    <property type="entry name" value="RF_methyltr_PrmC"/>
</dbReference>
<organism evidence="8 9">
    <name type="scientific">Parablautia intestinalis</name>
    <dbReference type="NCBI Taxonomy" id="2320100"/>
    <lineage>
        <taxon>Bacteria</taxon>
        <taxon>Bacillati</taxon>
        <taxon>Bacillota</taxon>
        <taxon>Clostridia</taxon>
        <taxon>Lachnospirales</taxon>
        <taxon>Lachnospiraceae</taxon>
        <taxon>Parablautia</taxon>
    </lineage>
</organism>
<evidence type="ECO:0000256" key="5">
    <source>
        <dbReference type="HAMAP-Rule" id="MF_02126"/>
    </source>
</evidence>
<sequence length="269" mass="30136">MGEKGLKQAGIEEYALDARLLLEETCSTSRSDLFAHGDRQVGQEQCERYLRLIDKRKRHIPLQHILGCQEFMGLKFKVTPDVLIPRQDTETLVEEVMRILRDGMRILDLCTGSGCILLSLLKYSNSCQGVGSDLSKKALLVARENARSLSLSAEFVQSDLFENIEGKFEIIVSNPPYIPSGEIPLLMEEVRDHDPLMALDGGGDGLYFYREIIKRADRYLYPGGRLFFEIGCKQGAQVSSLMEKAGYGEITVYQDLSGLDRVVTGIYIG</sequence>
<evidence type="ECO:0000259" key="6">
    <source>
        <dbReference type="Pfam" id="PF05175"/>
    </source>
</evidence>